<dbReference type="OrthoDB" id="3807625at2"/>
<dbReference type="EMBL" id="CP032485">
    <property type="protein sequence ID" value="QDH25211.1"/>
    <property type="molecule type" value="Genomic_DNA"/>
</dbReference>
<gene>
    <name evidence="7" type="ORF">D5366_08300</name>
</gene>
<proteinExistence type="inferred from homology"/>
<keyword evidence="3" id="KW-0479">Metal-binding</keyword>
<name>A0A4Y6V9C6_9PROT</name>
<dbReference type="KEGG" id="ntn:D5366_08300"/>
<dbReference type="GO" id="GO:0046872">
    <property type="term" value="F:metal ion binding"/>
    <property type="evidence" value="ECO:0007669"/>
    <property type="project" value="UniProtKB-KW"/>
</dbReference>
<evidence type="ECO:0000256" key="3">
    <source>
        <dbReference type="ARBA" id="ARBA00022723"/>
    </source>
</evidence>
<keyword evidence="8" id="KW-1185">Reference proteome</keyword>
<evidence type="ECO:0000256" key="6">
    <source>
        <dbReference type="ARBA" id="ARBA00034312"/>
    </source>
</evidence>
<evidence type="ECO:0000256" key="1">
    <source>
        <dbReference type="ARBA" id="ARBA00001970"/>
    </source>
</evidence>
<dbReference type="RefSeq" id="WP_141493064.1">
    <property type="nucleotide sequence ID" value="NZ_CP032485.1"/>
</dbReference>
<evidence type="ECO:0000256" key="2">
    <source>
        <dbReference type="ARBA" id="ARBA00022617"/>
    </source>
</evidence>
<accession>A0A4Y6V9C6</accession>
<keyword evidence="4" id="KW-0408">Iron</keyword>
<evidence type="ECO:0000256" key="4">
    <source>
        <dbReference type="ARBA" id="ARBA00023004"/>
    </source>
</evidence>
<dbReference type="Pfam" id="PF13816">
    <property type="entry name" value="Dehydratase_hem"/>
    <property type="match status" value="1"/>
</dbReference>
<reference evidence="7 8" key="1">
    <citation type="submission" date="2018-09" db="EMBL/GenBank/DDBJ databases">
        <title>The complete genome sequence of Neokomagataea tanensis NBRC 106556(T).</title>
        <authorList>
            <person name="Chua K.-O."/>
            <person name="See-Too W.-S."/>
            <person name="Hong K.-W."/>
            <person name="Yin W.-F."/>
            <person name="Chan K.-G."/>
        </authorList>
    </citation>
    <scope>NUCLEOTIDE SEQUENCE [LARGE SCALE GENOMIC DNA]</scope>
    <source>
        <strain evidence="8">AH13 \ NBRC 106556</strain>
    </source>
</reference>
<dbReference type="InterPro" id="IPR025702">
    <property type="entry name" value="OXD"/>
</dbReference>
<dbReference type="Proteomes" id="UP000317214">
    <property type="component" value="Chromosome"/>
</dbReference>
<evidence type="ECO:0000313" key="7">
    <source>
        <dbReference type="EMBL" id="QDH25211.1"/>
    </source>
</evidence>
<dbReference type="AlphaFoldDB" id="A0A4Y6V9C6"/>
<keyword evidence="5" id="KW-0456">Lyase</keyword>
<dbReference type="GO" id="GO:0016829">
    <property type="term" value="F:lyase activity"/>
    <property type="evidence" value="ECO:0007669"/>
    <property type="project" value="UniProtKB-KW"/>
</dbReference>
<comment type="similarity">
    <text evidence="6">Belongs to the heme-containing dehydratase family.</text>
</comment>
<comment type="cofactor">
    <cofactor evidence="1">
        <name>heme b</name>
        <dbReference type="ChEBI" id="CHEBI:60344"/>
    </cofactor>
</comment>
<sequence>MESAIAPELRCPRTRDRRIGEDFIPSFPAWTARDDAHSTQCVMAYFGVQWRTPAHEVDALIILDEFLHLFQGEGGALNVEQARFVDKAGWNNLVTIGYWPTPEAYETWWRTHQGWWNDPAREASDVGLYREIFLPHKTHLETLFNTNNEFEGVGTILGSFSDSPIQEHSYWGGMRDRLPASQTDELHSSGERRIVEKNGQRLTILGHQGMTLIRSGQDCSLMQTAERELYFTRIEPTLIQGMNFLRDEGLAIGCYFNRFMRICADRGGKAERSFGMSVWHTLSDLEHWAEHHPTHKAIFNEFLTVVQALKGQLELRVFHEVAVLHSDNQIFEYIGCHPETGMLNGLVATS</sequence>
<protein>
    <submittedName>
        <fullName evidence="7">Phenylacetaldoxime dehydratase family protein</fullName>
    </submittedName>
</protein>
<evidence type="ECO:0000256" key="5">
    <source>
        <dbReference type="ARBA" id="ARBA00023239"/>
    </source>
</evidence>
<organism evidence="7 8">
    <name type="scientific">Neokomagataea tanensis</name>
    <dbReference type="NCBI Taxonomy" id="661191"/>
    <lineage>
        <taxon>Bacteria</taxon>
        <taxon>Pseudomonadati</taxon>
        <taxon>Pseudomonadota</taxon>
        <taxon>Alphaproteobacteria</taxon>
        <taxon>Acetobacterales</taxon>
        <taxon>Acetobacteraceae</taxon>
        <taxon>Neokomagataea</taxon>
    </lineage>
</organism>
<keyword evidence="2" id="KW-0349">Heme</keyword>
<evidence type="ECO:0000313" key="8">
    <source>
        <dbReference type="Proteomes" id="UP000317214"/>
    </source>
</evidence>